<protein>
    <recommendedName>
        <fullName evidence="6">DUF202 domain-containing protein</fullName>
    </recommendedName>
</protein>
<dbReference type="GO" id="GO:0012505">
    <property type="term" value="C:endomembrane system"/>
    <property type="evidence" value="ECO:0007669"/>
    <property type="project" value="UniProtKB-SubCell"/>
</dbReference>
<evidence type="ECO:0000256" key="3">
    <source>
        <dbReference type="ARBA" id="ARBA00022989"/>
    </source>
</evidence>
<feature type="transmembrane region" description="Helical" evidence="5">
    <location>
        <begin position="43"/>
        <end position="62"/>
    </location>
</feature>
<organism evidence="7 8">
    <name type="scientific">Rhodococcus jostii</name>
    <dbReference type="NCBI Taxonomy" id="132919"/>
    <lineage>
        <taxon>Bacteria</taxon>
        <taxon>Bacillati</taxon>
        <taxon>Actinomycetota</taxon>
        <taxon>Actinomycetes</taxon>
        <taxon>Mycobacteriales</taxon>
        <taxon>Nocardiaceae</taxon>
        <taxon>Rhodococcus</taxon>
    </lineage>
</organism>
<evidence type="ECO:0000256" key="1">
    <source>
        <dbReference type="ARBA" id="ARBA00004127"/>
    </source>
</evidence>
<dbReference type="AlphaFoldDB" id="A0A1H5BND8"/>
<dbReference type="RefSeq" id="WP_073359101.1">
    <property type="nucleotide sequence ID" value="NZ_FNTL01000004.1"/>
</dbReference>
<evidence type="ECO:0000256" key="5">
    <source>
        <dbReference type="SAM" id="Phobius"/>
    </source>
</evidence>
<comment type="subcellular location">
    <subcellularLocation>
        <location evidence="1">Endomembrane system</location>
        <topology evidence="1">Multi-pass membrane protein</topology>
    </subcellularLocation>
</comment>
<evidence type="ECO:0000256" key="4">
    <source>
        <dbReference type="ARBA" id="ARBA00023136"/>
    </source>
</evidence>
<name>A0A1H5BND8_RHOJO</name>
<evidence type="ECO:0000256" key="2">
    <source>
        <dbReference type="ARBA" id="ARBA00022692"/>
    </source>
</evidence>
<evidence type="ECO:0000259" key="6">
    <source>
        <dbReference type="Pfam" id="PF02656"/>
    </source>
</evidence>
<keyword evidence="3 5" id="KW-1133">Transmembrane helix</keyword>
<sequence>MTAGSDSGLQAERTALAWRRTTLAAFCVSAVLVHRAADGGADASTVPALLAALVTTVLLLWASAVRGRVLRESVAGATHRQLLSVSAAVAVSAVTAASMFWQLP</sequence>
<dbReference type="EMBL" id="FNTL01000004">
    <property type="protein sequence ID" value="SED55798.1"/>
    <property type="molecule type" value="Genomic_DNA"/>
</dbReference>
<accession>A0A1H5BND8</accession>
<keyword evidence="4 5" id="KW-0472">Membrane</keyword>
<dbReference type="Pfam" id="PF02656">
    <property type="entry name" value="DUF202"/>
    <property type="match status" value="1"/>
</dbReference>
<proteinExistence type="predicted"/>
<reference evidence="8" key="1">
    <citation type="submission" date="2016-10" db="EMBL/GenBank/DDBJ databases">
        <authorList>
            <person name="Varghese N."/>
        </authorList>
    </citation>
    <scope>NUCLEOTIDE SEQUENCE [LARGE SCALE GENOMIC DNA]</scope>
    <source>
        <strain evidence="8">DSM 44719</strain>
    </source>
</reference>
<dbReference type="InterPro" id="IPR003807">
    <property type="entry name" value="DUF202"/>
</dbReference>
<feature type="domain" description="DUF202" evidence="6">
    <location>
        <begin position="6"/>
        <end position="66"/>
    </location>
</feature>
<evidence type="ECO:0000313" key="8">
    <source>
        <dbReference type="Proteomes" id="UP000183407"/>
    </source>
</evidence>
<gene>
    <name evidence="7" type="ORF">SAMN04490220_4829</name>
</gene>
<dbReference type="Proteomes" id="UP000183407">
    <property type="component" value="Unassembled WGS sequence"/>
</dbReference>
<evidence type="ECO:0000313" key="7">
    <source>
        <dbReference type="EMBL" id="SED55798.1"/>
    </source>
</evidence>
<keyword evidence="2 5" id="KW-0812">Transmembrane</keyword>
<feature type="transmembrane region" description="Helical" evidence="5">
    <location>
        <begin position="82"/>
        <end position="101"/>
    </location>
</feature>